<feature type="signal peptide" evidence="1">
    <location>
        <begin position="1"/>
        <end position="18"/>
    </location>
</feature>
<proteinExistence type="predicted"/>
<gene>
    <name evidence="2" type="ORF">OS493_017197</name>
</gene>
<comment type="caution">
    <text evidence="2">The sequence shown here is derived from an EMBL/GenBank/DDBJ whole genome shotgun (WGS) entry which is preliminary data.</text>
</comment>
<sequence>MRLFAALVFSCSIALSHCAVPSPSEGKEKCQLQEYMTYEDCVKEAYEEGAKCRLSNASHLKVDIYDICDGYQEKLKRLCSVHCAKVKECEATKVSLTKYCNDKECHGEYGTICLRGTPI</sequence>
<evidence type="ECO:0000313" key="2">
    <source>
        <dbReference type="EMBL" id="KAJ7333653.1"/>
    </source>
</evidence>
<reference evidence="2" key="1">
    <citation type="submission" date="2023-01" db="EMBL/GenBank/DDBJ databases">
        <title>Genome assembly of the deep-sea coral Lophelia pertusa.</title>
        <authorList>
            <person name="Herrera S."/>
            <person name="Cordes E."/>
        </authorList>
    </citation>
    <scope>NUCLEOTIDE SEQUENCE</scope>
    <source>
        <strain evidence="2">USNM1676648</strain>
        <tissue evidence="2">Polyp</tissue>
    </source>
</reference>
<protein>
    <recommendedName>
        <fullName evidence="4">Secreted protein</fullName>
    </recommendedName>
</protein>
<evidence type="ECO:0000256" key="1">
    <source>
        <dbReference type="SAM" id="SignalP"/>
    </source>
</evidence>
<dbReference type="Proteomes" id="UP001163046">
    <property type="component" value="Unassembled WGS sequence"/>
</dbReference>
<dbReference type="EMBL" id="MU827786">
    <property type="protein sequence ID" value="KAJ7333653.1"/>
    <property type="molecule type" value="Genomic_DNA"/>
</dbReference>
<organism evidence="2 3">
    <name type="scientific">Desmophyllum pertusum</name>
    <dbReference type="NCBI Taxonomy" id="174260"/>
    <lineage>
        <taxon>Eukaryota</taxon>
        <taxon>Metazoa</taxon>
        <taxon>Cnidaria</taxon>
        <taxon>Anthozoa</taxon>
        <taxon>Hexacorallia</taxon>
        <taxon>Scleractinia</taxon>
        <taxon>Caryophylliina</taxon>
        <taxon>Caryophylliidae</taxon>
        <taxon>Desmophyllum</taxon>
    </lineage>
</organism>
<feature type="chain" id="PRO_5040748173" description="Secreted protein" evidence="1">
    <location>
        <begin position="19"/>
        <end position="119"/>
    </location>
</feature>
<evidence type="ECO:0000313" key="3">
    <source>
        <dbReference type="Proteomes" id="UP001163046"/>
    </source>
</evidence>
<keyword evidence="1" id="KW-0732">Signal</keyword>
<dbReference type="AlphaFoldDB" id="A0A9W9YCD9"/>
<evidence type="ECO:0008006" key="4">
    <source>
        <dbReference type="Google" id="ProtNLM"/>
    </source>
</evidence>
<accession>A0A9W9YCD9</accession>
<name>A0A9W9YCD9_9CNID</name>
<keyword evidence="3" id="KW-1185">Reference proteome</keyword>